<name>A0A251S804_HELAN</name>
<dbReference type="EMBL" id="CM007904">
    <property type="protein sequence ID" value="OTF94964.1"/>
    <property type="molecule type" value="Genomic_DNA"/>
</dbReference>
<gene>
    <name evidence="2" type="ORF">HannXRQ_Chr15g0477871</name>
    <name evidence="1" type="ORF">HanXRQr2_Chr15g0691081</name>
</gene>
<evidence type="ECO:0000313" key="3">
    <source>
        <dbReference type="Proteomes" id="UP000215914"/>
    </source>
</evidence>
<reference evidence="2" key="2">
    <citation type="submission" date="2017-02" db="EMBL/GenBank/DDBJ databases">
        <title>Sunflower complete genome.</title>
        <authorList>
            <person name="Langlade N."/>
            <person name="Munos S."/>
        </authorList>
    </citation>
    <scope>NUCLEOTIDE SEQUENCE [LARGE SCALE GENOMIC DNA]</scope>
    <source>
        <tissue evidence="2">Leaves</tissue>
    </source>
</reference>
<organism evidence="2 3">
    <name type="scientific">Helianthus annuus</name>
    <name type="common">Common sunflower</name>
    <dbReference type="NCBI Taxonomy" id="4232"/>
    <lineage>
        <taxon>Eukaryota</taxon>
        <taxon>Viridiplantae</taxon>
        <taxon>Streptophyta</taxon>
        <taxon>Embryophyta</taxon>
        <taxon>Tracheophyta</taxon>
        <taxon>Spermatophyta</taxon>
        <taxon>Magnoliopsida</taxon>
        <taxon>eudicotyledons</taxon>
        <taxon>Gunneridae</taxon>
        <taxon>Pentapetalae</taxon>
        <taxon>asterids</taxon>
        <taxon>campanulids</taxon>
        <taxon>Asterales</taxon>
        <taxon>Asteraceae</taxon>
        <taxon>Asteroideae</taxon>
        <taxon>Heliantheae alliance</taxon>
        <taxon>Heliantheae</taxon>
        <taxon>Helianthus</taxon>
    </lineage>
</organism>
<protein>
    <submittedName>
        <fullName evidence="2">Uncharacterized protein</fullName>
    </submittedName>
</protein>
<dbReference type="EMBL" id="MNCJ02000330">
    <property type="protein sequence ID" value="KAF5764356.1"/>
    <property type="molecule type" value="Genomic_DNA"/>
</dbReference>
<evidence type="ECO:0000313" key="1">
    <source>
        <dbReference type="EMBL" id="KAF5764356.1"/>
    </source>
</evidence>
<dbReference type="Proteomes" id="UP000215914">
    <property type="component" value="Chromosome 15"/>
</dbReference>
<reference evidence="1" key="3">
    <citation type="submission" date="2020-06" db="EMBL/GenBank/DDBJ databases">
        <title>Helianthus annuus Genome sequencing and assembly Release 2.</title>
        <authorList>
            <person name="Gouzy J."/>
            <person name="Langlade N."/>
            <person name="Munos S."/>
        </authorList>
    </citation>
    <scope>NUCLEOTIDE SEQUENCE</scope>
    <source>
        <tissue evidence="1">Leaves</tissue>
    </source>
</reference>
<reference evidence="1 3" key="1">
    <citation type="journal article" date="2017" name="Nature">
        <title>The sunflower genome provides insights into oil metabolism, flowering and Asterid evolution.</title>
        <authorList>
            <person name="Badouin H."/>
            <person name="Gouzy J."/>
            <person name="Grassa C.J."/>
            <person name="Murat F."/>
            <person name="Staton S.E."/>
            <person name="Cottret L."/>
            <person name="Lelandais-Briere C."/>
            <person name="Owens G.L."/>
            <person name="Carrere S."/>
            <person name="Mayjonade B."/>
            <person name="Legrand L."/>
            <person name="Gill N."/>
            <person name="Kane N.C."/>
            <person name="Bowers J.E."/>
            <person name="Hubner S."/>
            <person name="Bellec A."/>
            <person name="Berard A."/>
            <person name="Berges H."/>
            <person name="Blanchet N."/>
            <person name="Boniface M.C."/>
            <person name="Brunel D."/>
            <person name="Catrice O."/>
            <person name="Chaidir N."/>
            <person name="Claudel C."/>
            <person name="Donnadieu C."/>
            <person name="Faraut T."/>
            <person name="Fievet G."/>
            <person name="Helmstetter N."/>
            <person name="King M."/>
            <person name="Knapp S.J."/>
            <person name="Lai Z."/>
            <person name="Le Paslier M.C."/>
            <person name="Lippi Y."/>
            <person name="Lorenzon L."/>
            <person name="Mandel J.R."/>
            <person name="Marage G."/>
            <person name="Marchand G."/>
            <person name="Marquand E."/>
            <person name="Bret-Mestries E."/>
            <person name="Morien E."/>
            <person name="Nambeesan S."/>
            <person name="Nguyen T."/>
            <person name="Pegot-Espagnet P."/>
            <person name="Pouilly N."/>
            <person name="Raftis F."/>
            <person name="Sallet E."/>
            <person name="Schiex T."/>
            <person name="Thomas J."/>
            <person name="Vandecasteele C."/>
            <person name="Vares D."/>
            <person name="Vear F."/>
            <person name="Vautrin S."/>
            <person name="Crespi M."/>
            <person name="Mangin B."/>
            <person name="Burke J.M."/>
            <person name="Salse J."/>
            <person name="Munos S."/>
            <person name="Vincourt P."/>
            <person name="Rieseberg L.H."/>
            <person name="Langlade N.B."/>
        </authorList>
    </citation>
    <scope>NUCLEOTIDE SEQUENCE [LARGE SCALE GENOMIC DNA]</scope>
    <source>
        <strain evidence="3">cv. SF193</strain>
        <tissue evidence="1">Leaves</tissue>
    </source>
</reference>
<sequence length="373" mass="43427">MADNHPILSAADNVIATETEATNRLKRITQHIVKFTHIFIKRGRYCHQPRYINLRKQEIFDNLVNLYACVFAAQWQHYTHCIEFYSPPTGVPLHVYAARCYISMWFIDLYVSNRHVVRKLSSIAANEHFQGSLFPVYNKYDGYLALLNASIRPTYLMHSLDDAPYIPIIVDSVNVDDSNPFGINDFTPKEVCYSFATMMNGRSLGHSTPLSKDAMGRPWWLFDWHFDKRAYAWFPSEGNFDLEDVALAYILGTACTPNIGPRDVDDWQYFADGIVPKTLYPEKYDRVTERRFYGSDEVRTMETDAEFSLARALAIAEGKNDQSGDEAREDYLLTPRFKLIDWVYHDRVIWHVDNQGRVRMHTQFFQNVPESLW</sequence>
<evidence type="ECO:0000313" key="2">
    <source>
        <dbReference type="EMBL" id="OTF94964.1"/>
    </source>
</evidence>
<accession>A0A251S804</accession>
<dbReference type="InParanoid" id="A0A251S804"/>
<dbReference type="OMA" id="RDVDDWQ"/>
<proteinExistence type="predicted"/>
<dbReference type="Gramene" id="mRNA:HanXRQr2_Chr15g0691081">
    <property type="protein sequence ID" value="CDS:HanXRQr2_Chr15g0691081.1"/>
    <property type="gene ID" value="HanXRQr2_Chr15g0691081"/>
</dbReference>
<keyword evidence="3" id="KW-1185">Reference proteome</keyword>
<dbReference type="AlphaFoldDB" id="A0A251S804"/>